<dbReference type="HOGENOM" id="CLU_073570_0_0_11"/>
<dbReference type="KEGG" id="sen:SACE_1563"/>
<evidence type="ECO:0000313" key="1">
    <source>
        <dbReference type="EMBL" id="CAM00885.1"/>
    </source>
</evidence>
<dbReference type="eggNOG" id="ENOG5032RIB">
    <property type="taxonomic scope" value="Bacteria"/>
</dbReference>
<accession>A4FA10</accession>
<dbReference type="AlphaFoldDB" id="A4FA10"/>
<dbReference type="Proteomes" id="UP000006728">
    <property type="component" value="Chromosome"/>
</dbReference>
<sequence length="296" mass="32627">MSLFIDPARPAIGIRMPIAEASGLTDSGWRNISLRRIYRDGRRQAEIYVDDDPLFLDAYPVLLSIADRMQLDGRSLEEALAITMRVLGRLLLRQDALPIEREIGLFGELLLFAGLCDTLGPTAALASWLGPTGGEHDFVLPTFDLEVKTTAAERRRHHIGSTEQLQPSPERPLLLVSYQLTGTAHGGRTLPDQIQYVREKVKTSERGRFDSLLEQAGWLEPRSGAYPTQWRKRSAGLALEVGGADFPAITTDALIRAEVDLSRISNVRYEIDLTGLSSSDGLPNFLTDALGTKGFA</sequence>
<evidence type="ECO:0000313" key="2">
    <source>
        <dbReference type="Proteomes" id="UP000006728"/>
    </source>
</evidence>
<protein>
    <submittedName>
        <fullName evidence="1">Uncharacterized protein</fullName>
    </submittedName>
</protein>
<reference evidence="1 2" key="1">
    <citation type="journal article" date="2007" name="Nat. Biotechnol.">
        <title>Complete genome sequence of the erythromycin-producing bacterium Saccharopolyspora erythraea NRRL23338.</title>
        <authorList>
            <person name="Oliynyk M."/>
            <person name="Samborskyy M."/>
            <person name="Lester J.B."/>
            <person name="Mironenko T."/>
            <person name="Scott N."/>
            <person name="Dickens S."/>
            <person name="Haydock S.F."/>
            <person name="Leadlay P.F."/>
        </authorList>
    </citation>
    <scope>NUCLEOTIDE SEQUENCE [LARGE SCALE GENOMIC DNA]</scope>
    <source>
        <strain evidence="2">ATCC 11635 / DSM 40517 / JCM 4748 / NBRC 13426 / NCIMB 8594 / NRRL 2338</strain>
    </source>
</reference>
<gene>
    <name evidence="1" type="ordered locus">SACE_1563</name>
</gene>
<name>A4FA10_SACEN</name>
<keyword evidence="2" id="KW-1185">Reference proteome</keyword>
<dbReference type="Pfam" id="PF14390">
    <property type="entry name" value="DUF4420"/>
    <property type="match status" value="1"/>
</dbReference>
<dbReference type="EMBL" id="AM420293">
    <property type="protein sequence ID" value="CAM00885.1"/>
    <property type="molecule type" value="Genomic_DNA"/>
</dbReference>
<organism evidence="1 2">
    <name type="scientific">Saccharopolyspora erythraea (strain ATCC 11635 / DSM 40517 / JCM 4748 / NBRC 13426 / NCIMB 8594 / NRRL 2338)</name>
    <dbReference type="NCBI Taxonomy" id="405948"/>
    <lineage>
        <taxon>Bacteria</taxon>
        <taxon>Bacillati</taxon>
        <taxon>Actinomycetota</taxon>
        <taxon>Actinomycetes</taxon>
        <taxon>Pseudonocardiales</taxon>
        <taxon>Pseudonocardiaceae</taxon>
        <taxon>Saccharopolyspora</taxon>
    </lineage>
</organism>
<dbReference type="InterPro" id="IPR025534">
    <property type="entry name" value="DUF4420"/>
</dbReference>
<dbReference type="OrthoDB" id="4854145at2"/>
<dbReference type="STRING" id="405948.SACE_1563"/>
<proteinExistence type="predicted"/>
<dbReference type="RefSeq" id="WP_009948172.1">
    <property type="nucleotide sequence ID" value="NC_009142.1"/>
</dbReference>